<evidence type="ECO:0000256" key="5">
    <source>
        <dbReference type="SAM" id="SignalP"/>
    </source>
</evidence>
<evidence type="ECO:0000256" key="2">
    <source>
        <dbReference type="ARBA" id="ARBA00008520"/>
    </source>
</evidence>
<dbReference type="InterPro" id="IPR050490">
    <property type="entry name" value="Bact_solute-bd_prot1"/>
</dbReference>
<evidence type="ECO:0000256" key="3">
    <source>
        <dbReference type="ARBA" id="ARBA00022448"/>
    </source>
</evidence>
<protein>
    <submittedName>
        <fullName evidence="6">Extracellular solute-binding protein</fullName>
    </submittedName>
</protein>
<dbReference type="EMBL" id="CP034548">
    <property type="protein sequence ID" value="AZQ47372.1"/>
    <property type="molecule type" value="Genomic_DNA"/>
</dbReference>
<keyword evidence="7" id="KW-1185">Reference proteome</keyword>
<keyword evidence="3" id="KW-0813">Transport</keyword>
<evidence type="ECO:0000313" key="7">
    <source>
        <dbReference type="Proteomes" id="UP000272492"/>
    </source>
</evidence>
<feature type="chain" id="PRO_5046104720" evidence="5">
    <location>
        <begin position="23"/>
        <end position="455"/>
    </location>
</feature>
<reference evidence="6 7" key="1">
    <citation type="submission" date="2018-12" db="EMBL/GenBank/DDBJ databases">
        <authorList>
            <person name="Wang H."/>
            <person name="Peng S."/>
            <person name="Yu X."/>
            <person name="Li X."/>
        </authorList>
    </citation>
    <scope>NUCLEOTIDE SEQUENCE [LARGE SCALE GENOMIC DNA]</scope>
    <source>
        <strain evidence="6 7">PFYN01</strain>
    </source>
</reference>
<dbReference type="SUPFAM" id="SSF53850">
    <property type="entry name" value="Periplasmic binding protein-like II"/>
    <property type="match status" value="1"/>
</dbReference>
<dbReference type="Pfam" id="PF13416">
    <property type="entry name" value="SBP_bac_8"/>
    <property type="match status" value="1"/>
</dbReference>
<dbReference type="InterPro" id="IPR006059">
    <property type="entry name" value="SBP"/>
</dbReference>
<dbReference type="Gene3D" id="3.40.190.10">
    <property type="entry name" value="Periplasmic binding protein-like II"/>
    <property type="match status" value="1"/>
</dbReference>
<dbReference type="PROSITE" id="PS51257">
    <property type="entry name" value="PROKAR_LIPOPROTEIN"/>
    <property type="match status" value="1"/>
</dbReference>
<gene>
    <name evidence="6" type="ORF">EJW27_12835</name>
</gene>
<comment type="subcellular location">
    <subcellularLocation>
        <location evidence="1">Cell envelope</location>
    </subcellularLocation>
</comment>
<evidence type="ECO:0000256" key="4">
    <source>
        <dbReference type="ARBA" id="ARBA00022729"/>
    </source>
</evidence>
<evidence type="ECO:0000256" key="1">
    <source>
        <dbReference type="ARBA" id="ARBA00004196"/>
    </source>
</evidence>
<sequence>MKKLFMLLTVVTLFISTLSGCSGGKGSTVKASKEGEKIVVPFINGVGGSLADHVDKIVEEYNKSQDKYVVKTTKAGNYDESYQKLQSGFAANNQEAIALLGSDVIQEYVKKQLIVPLDESVKNDDDFKKEDYGKGFMEQATIDGKLYGIPFYGTTQIFYYNKEALAENGFTKDDLKTWEGVEKVAKTVAKRGENGNVSYAGWMPMWGTSNLIDAVRSAGGNVLSEDGKKVLINDDTWVTVWEKFRTWLHEDKIMKIHSGGTGWEYWDKTVIDLVEGRTLGFTGSSGDQGFVFKSLGKGMTEEERLSTFDALPQPAWGNHKPAPKLETYLFTLTRNIDPEVAKGAYAFMKFATSTEKTAEWSMATGYIPVRNNVTEYGPYAEFVKKQPQALVPLEQANNNGVGPFVDPTGGKINDALNVAKDKVEIEGVSAKKALDEAAKVAQEELDKFLKRRSKV</sequence>
<proteinExistence type="inferred from homology"/>
<keyword evidence="4 5" id="KW-0732">Signal</keyword>
<dbReference type="PANTHER" id="PTHR43649:SF31">
    <property type="entry name" value="SN-GLYCEROL-3-PHOSPHATE-BINDING PERIPLASMIC PROTEIN UGPB"/>
    <property type="match status" value="1"/>
</dbReference>
<evidence type="ECO:0000313" key="6">
    <source>
        <dbReference type="EMBL" id="AZQ47372.1"/>
    </source>
</evidence>
<dbReference type="Proteomes" id="UP000272492">
    <property type="component" value="Chromosome"/>
</dbReference>
<accession>A0ABN5U8A4</accession>
<feature type="signal peptide" evidence="5">
    <location>
        <begin position="1"/>
        <end position="22"/>
    </location>
</feature>
<comment type="similarity">
    <text evidence="2">Belongs to the bacterial solute-binding protein 1 family.</text>
</comment>
<dbReference type="PANTHER" id="PTHR43649">
    <property type="entry name" value="ARABINOSE-BINDING PROTEIN-RELATED"/>
    <property type="match status" value="1"/>
</dbReference>
<name>A0ABN5U8A4_9BACI</name>
<organism evidence="6 7">
    <name type="scientific">Bacillus albus</name>
    <dbReference type="NCBI Taxonomy" id="2026189"/>
    <lineage>
        <taxon>Bacteria</taxon>
        <taxon>Bacillati</taxon>
        <taxon>Bacillota</taxon>
        <taxon>Bacilli</taxon>
        <taxon>Bacillales</taxon>
        <taxon>Bacillaceae</taxon>
        <taxon>Bacillus</taxon>
        <taxon>Bacillus cereus group</taxon>
    </lineage>
</organism>